<dbReference type="PROSITE" id="PS51372">
    <property type="entry name" value="PRD_2"/>
    <property type="match status" value="2"/>
</dbReference>
<evidence type="ECO:0000256" key="5">
    <source>
        <dbReference type="ARBA" id="ARBA00023163"/>
    </source>
</evidence>
<feature type="domain" description="PRD" evidence="7">
    <location>
        <begin position="62"/>
        <end position="167"/>
    </location>
</feature>
<feature type="domain" description="PRD" evidence="7">
    <location>
        <begin position="169"/>
        <end position="273"/>
    </location>
</feature>
<evidence type="ECO:0000256" key="1">
    <source>
        <dbReference type="ARBA" id="ARBA00022737"/>
    </source>
</evidence>
<reference evidence="8" key="1">
    <citation type="submission" date="2022-07" db="EMBL/GenBank/DDBJ databases">
        <title>FELIX.</title>
        <authorList>
            <person name="Wan K.H."/>
            <person name="Park S."/>
            <person name="Lawrence Q."/>
            <person name="Eichenberger J.P."/>
            <person name="Booth B.W."/>
            <person name="Piaggio A.J."/>
            <person name="Chandler J.C."/>
            <person name="Franklin A.B."/>
            <person name="Celniker S.E."/>
        </authorList>
    </citation>
    <scope>NUCLEOTIDE SEQUENCE</scope>
    <source>
        <strain evidence="8">QA-1986 374</strain>
    </source>
</reference>
<keyword evidence="3" id="KW-0805">Transcription regulation</keyword>
<dbReference type="InterPro" id="IPR011608">
    <property type="entry name" value="PRD"/>
</dbReference>
<evidence type="ECO:0000256" key="3">
    <source>
        <dbReference type="ARBA" id="ARBA00023015"/>
    </source>
</evidence>
<dbReference type="SMART" id="SM01061">
    <property type="entry name" value="CAT_RBD"/>
    <property type="match status" value="1"/>
</dbReference>
<dbReference type="PROSITE" id="PS00654">
    <property type="entry name" value="PRD_1"/>
    <property type="match status" value="1"/>
</dbReference>
<dbReference type="RefSeq" id="WP_256708719.1">
    <property type="nucleotide sequence ID" value="NZ_CP101914.1"/>
</dbReference>
<dbReference type="PANTHER" id="PTHR30185:SF15">
    <property type="entry name" value="CRYPTIC BETA-GLUCOSIDE BGL OPERON ANTITERMINATOR"/>
    <property type="match status" value="1"/>
</dbReference>
<dbReference type="EMBL" id="CP101914">
    <property type="protein sequence ID" value="UUI03672.1"/>
    <property type="molecule type" value="Genomic_DNA"/>
</dbReference>
<dbReference type="InterPro" id="IPR036634">
    <property type="entry name" value="PRD_sf"/>
</dbReference>
<accession>A0ABY5JW79</accession>
<keyword evidence="5" id="KW-0804">Transcription</keyword>
<dbReference type="Gene3D" id="1.10.1790.10">
    <property type="entry name" value="PRD domain"/>
    <property type="match status" value="2"/>
</dbReference>
<evidence type="ECO:0000259" key="7">
    <source>
        <dbReference type="PROSITE" id="PS51372"/>
    </source>
</evidence>
<evidence type="ECO:0000256" key="2">
    <source>
        <dbReference type="ARBA" id="ARBA00022884"/>
    </source>
</evidence>
<dbReference type="InterPro" id="IPR036650">
    <property type="entry name" value="CAT_RNA-bd_dom_sf"/>
</dbReference>
<evidence type="ECO:0000256" key="4">
    <source>
        <dbReference type="ARBA" id="ARBA00023159"/>
    </source>
</evidence>
<dbReference type="Pfam" id="PF03123">
    <property type="entry name" value="CAT_RBD"/>
    <property type="match status" value="1"/>
</dbReference>
<sequence>MKINRVLNNNSIVIKDKGVEKILIGSGIAFQKGKNDIVDPNKIEKIFVLEKENEKFKELLSTLPEEHIMLSEEVISYAENTLGIQLSNHIHISLTDHLSFAIERMEKGIIMKNKLLNEIRLLYKQEFEIGLWAIDLVQKRIGIHFPIDEAAYLAIHIHTAKMKSSSGHEKIAEKAQIVQNMITIISSELNMEIDKGSISYQRLVTHLDFLISRKGSQQLDGEMFEMIKRKYDKAFHCAEKAASFVELEHNINFSESDLAYVALHLQRLINENS</sequence>
<comment type="similarity">
    <text evidence="6">Belongs to the transcriptional antiterminator BglG family.</text>
</comment>
<keyword evidence="9" id="KW-1185">Reference proteome</keyword>
<organism evidence="8 9">
    <name type="scientific">Oceanobacillus jeddahense</name>
    <dbReference type="NCBI Taxonomy" id="1462527"/>
    <lineage>
        <taxon>Bacteria</taxon>
        <taxon>Bacillati</taxon>
        <taxon>Bacillota</taxon>
        <taxon>Bacilli</taxon>
        <taxon>Bacillales</taxon>
        <taxon>Bacillaceae</taxon>
        <taxon>Oceanobacillus</taxon>
    </lineage>
</organism>
<keyword evidence="2" id="KW-0694">RNA-binding</keyword>
<dbReference type="InterPro" id="IPR001550">
    <property type="entry name" value="Transcrpt_antitermin_CS"/>
</dbReference>
<dbReference type="SUPFAM" id="SSF50151">
    <property type="entry name" value="SacY-like RNA-binding domain"/>
    <property type="match status" value="1"/>
</dbReference>
<protein>
    <submittedName>
        <fullName evidence="8">PRD domain-containing protein</fullName>
    </submittedName>
</protein>
<dbReference type="InterPro" id="IPR050661">
    <property type="entry name" value="BglG_antiterminators"/>
</dbReference>
<name>A0ABY5JW79_9BACI</name>
<dbReference type="Gene3D" id="2.30.24.10">
    <property type="entry name" value="CAT RNA-binding domain"/>
    <property type="match status" value="1"/>
</dbReference>
<gene>
    <name evidence="8" type="ORF">NP439_02955</name>
</gene>
<proteinExistence type="inferred from homology"/>
<dbReference type="SUPFAM" id="SSF63520">
    <property type="entry name" value="PTS-regulatory domain, PRD"/>
    <property type="match status" value="2"/>
</dbReference>
<keyword evidence="4" id="KW-0010">Activator</keyword>
<evidence type="ECO:0000313" key="9">
    <source>
        <dbReference type="Proteomes" id="UP001059773"/>
    </source>
</evidence>
<dbReference type="InterPro" id="IPR004341">
    <property type="entry name" value="CAT_RNA-bd_dom"/>
</dbReference>
<dbReference type="Proteomes" id="UP001059773">
    <property type="component" value="Chromosome"/>
</dbReference>
<keyword evidence="1" id="KW-0677">Repeat</keyword>
<evidence type="ECO:0000313" key="8">
    <source>
        <dbReference type="EMBL" id="UUI03672.1"/>
    </source>
</evidence>
<dbReference type="Pfam" id="PF00874">
    <property type="entry name" value="PRD"/>
    <property type="match status" value="2"/>
</dbReference>
<dbReference type="PANTHER" id="PTHR30185">
    <property type="entry name" value="CRYPTIC BETA-GLUCOSIDE BGL OPERON ANTITERMINATOR"/>
    <property type="match status" value="1"/>
</dbReference>
<evidence type="ECO:0000256" key="6">
    <source>
        <dbReference type="ARBA" id="ARBA00038510"/>
    </source>
</evidence>